<feature type="domain" description="AA1-like" evidence="6">
    <location>
        <begin position="52"/>
        <end position="179"/>
    </location>
</feature>
<organism evidence="7 8">
    <name type="scientific">Lasiosphaeris hirsuta</name>
    <dbReference type="NCBI Taxonomy" id="260670"/>
    <lineage>
        <taxon>Eukaryota</taxon>
        <taxon>Fungi</taxon>
        <taxon>Dikarya</taxon>
        <taxon>Ascomycota</taxon>
        <taxon>Pezizomycotina</taxon>
        <taxon>Sordariomycetes</taxon>
        <taxon>Sordariomycetidae</taxon>
        <taxon>Sordariales</taxon>
        <taxon>Lasiosphaeriaceae</taxon>
        <taxon>Lasiosphaeris</taxon>
    </lineage>
</organism>
<dbReference type="AlphaFoldDB" id="A0AA40BBC2"/>
<dbReference type="InterPro" id="IPR032382">
    <property type="entry name" value="AltA1"/>
</dbReference>
<gene>
    <name evidence="7" type="ORF">B0H67DRAFT_477918</name>
</gene>
<name>A0AA40BBC2_9PEZI</name>
<evidence type="ECO:0000256" key="2">
    <source>
        <dbReference type="ARBA" id="ARBA00022525"/>
    </source>
</evidence>
<dbReference type="GO" id="GO:0005576">
    <property type="term" value="C:extracellular region"/>
    <property type="evidence" value="ECO:0007669"/>
    <property type="project" value="UniProtKB-SubCell"/>
</dbReference>
<reference evidence="7" key="1">
    <citation type="submission" date="2023-06" db="EMBL/GenBank/DDBJ databases">
        <title>Genome-scale phylogeny and comparative genomics of the fungal order Sordariales.</title>
        <authorList>
            <consortium name="Lawrence Berkeley National Laboratory"/>
            <person name="Hensen N."/>
            <person name="Bonometti L."/>
            <person name="Westerberg I."/>
            <person name="Brannstrom I.O."/>
            <person name="Guillou S."/>
            <person name="Cros-Aarteil S."/>
            <person name="Calhoun S."/>
            <person name="Haridas S."/>
            <person name="Kuo A."/>
            <person name="Mondo S."/>
            <person name="Pangilinan J."/>
            <person name="Riley R."/>
            <person name="Labutti K."/>
            <person name="Andreopoulos B."/>
            <person name="Lipzen A."/>
            <person name="Chen C."/>
            <person name="Yanf M."/>
            <person name="Daum C."/>
            <person name="Ng V."/>
            <person name="Clum A."/>
            <person name="Steindorff A."/>
            <person name="Ohm R."/>
            <person name="Martin F."/>
            <person name="Silar P."/>
            <person name="Natvig D."/>
            <person name="Lalanne C."/>
            <person name="Gautier V."/>
            <person name="Ament-Velasquez S.L."/>
            <person name="Kruys A."/>
            <person name="Hutchinson M.I."/>
            <person name="Powell A.J."/>
            <person name="Barry K."/>
            <person name="Miller A.N."/>
            <person name="Grigoriev I.V."/>
            <person name="Debuchy R."/>
            <person name="Gladieux P."/>
            <person name="Thoren M.H."/>
            <person name="Johannesson H."/>
        </authorList>
    </citation>
    <scope>NUCLEOTIDE SEQUENCE</scope>
    <source>
        <strain evidence="7">SMH4607-1</strain>
    </source>
</reference>
<feature type="signal peptide" evidence="5">
    <location>
        <begin position="1"/>
        <end position="17"/>
    </location>
</feature>
<dbReference type="Proteomes" id="UP001172102">
    <property type="component" value="Unassembled WGS sequence"/>
</dbReference>
<comment type="caution">
    <text evidence="7">The sequence shown here is derived from an EMBL/GenBank/DDBJ whole genome shotgun (WGS) entry which is preliminary data.</text>
</comment>
<dbReference type="Pfam" id="PF16541">
    <property type="entry name" value="AltA1"/>
    <property type="match status" value="1"/>
</dbReference>
<evidence type="ECO:0000256" key="4">
    <source>
        <dbReference type="ARBA" id="ARBA00023157"/>
    </source>
</evidence>
<keyword evidence="8" id="KW-1185">Reference proteome</keyword>
<evidence type="ECO:0000256" key="5">
    <source>
        <dbReference type="SAM" id="SignalP"/>
    </source>
</evidence>
<evidence type="ECO:0000313" key="8">
    <source>
        <dbReference type="Proteomes" id="UP001172102"/>
    </source>
</evidence>
<accession>A0AA40BBC2</accession>
<comment type="subcellular location">
    <subcellularLocation>
        <location evidence="1">Secreted</location>
    </subcellularLocation>
</comment>
<keyword evidence="2" id="KW-0964">Secreted</keyword>
<evidence type="ECO:0000259" key="6">
    <source>
        <dbReference type="Pfam" id="PF16541"/>
    </source>
</evidence>
<dbReference type="EMBL" id="JAUKUA010000001">
    <property type="protein sequence ID" value="KAK0730994.1"/>
    <property type="molecule type" value="Genomic_DNA"/>
</dbReference>
<feature type="chain" id="PRO_5041457824" description="AA1-like domain-containing protein" evidence="5">
    <location>
        <begin position="18"/>
        <end position="195"/>
    </location>
</feature>
<evidence type="ECO:0000313" key="7">
    <source>
        <dbReference type="EMBL" id="KAK0730994.1"/>
    </source>
</evidence>
<evidence type="ECO:0000256" key="1">
    <source>
        <dbReference type="ARBA" id="ARBA00004613"/>
    </source>
</evidence>
<proteinExistence type="predicted"/>
<protein>
    <recommendedName>
        <fullName evidence="6">AA1-like domain-containing protein</fullName>
    </recommendedName>
</protein>
<sequence length="195" mass="20987">MTRHLLLSLLLSALAASAPTQVADSLPSLIETRDAASCSQASRMSLAWVAEDFHFHSSTTFSTPADQISSGSLAFNLINTVLPFAMSCSAYSNQQDLFFYGNQWFSCMGGDPGNTTTAIFQFDRASGRLDLKQKWMCSDGDSSSTTAFFFGASGTTNVTLTCTTEESKNGIYSTEVVDCALQNVTIQPSEIEAYA</sequence>
<keyword evidence="3 5" id="KW-0732">Signal</keyword>
<keyword evidence="4" id="KW-1015">Disulfide bond</keyword>
<evidence type="ECO:0000256" key="3">
    <source>
        <dbReference type="ARBA" id="ARBA00022729"/>
    </source>
</evidence>